<dbReference type="HOGENOM" id="CLU_009031_1_2_1"/>
<evidence type="ECO:0000259" key="8">
    <source>
        <dbReference type="PROSITE" id="PS51635"/>
    </source>
</evidence>
<feature type="compositionally biased region" description="Low complexity" evidence="7">
    <location>
        <begin position="742"/>
        <end position="751"/>
    </location>
</feature>
<dbReference type="CDD" id="cd07230">
    <property type="entry name" value="Pat_TGL4-5_like"/>
    <property type="match status" value="1"/>
</dbReference>
<evidence type="ECO:0000256" key="3">
    <source>
        <dbReference type="ARBA" id="ARBA00022963"/>
    </source>
</evidence>
<feature type="region of interest" description="Disordered" evidence="7">
    <location>
        <begin position="1"/>
        <end position="25"/>
    </location>
</feature>
<dbReference type="STRING" id="985895.E4ZT49"/>
<keyword evidence="10" id="KW-1185">Reference proteome</keyword>
<reference evidence="10" key="1">
    <citation type="journal article" date="2011" name="Nat. Commun.">
        <title>Effector diversification within compartments of the Leptosphaeria maculans genome affected by Repeat-Induced Point mutations.</title>
        <authorList>
            <person name="Rouxel T."/>
            <person name="Grandaubert J."/>
            <person name="Hane J.K."/>
            <person name="Hoede C."/>
            <person name="van de Wouw A.P."/>
            <person name="Couloux A."/>
            <person name="Dominguez V."/>
            <person name="Anthouard V."/>
            <person name="Bally P."/>
            <person name="Bourras S."/>
            <person name="Cozijnsen A.J."/>
            <person name="Ciuffetti L.M."/>
            <person name="Degrave A."/>
            <person name="Dilmaghani A."/>
            <person name="Duret L."/>
            <person name="Fudal I."/>
            <person name="Goodwin S.B."/>
            <person name="Gout L."/>
            <person name="Glaser N."/>
            <person name="Linglin J."/>
            <person name="Kema G.H.J."/>
            <person name="Lapalu N."/>
            <person name="Lawrence C.B."/>
            <person name="May K."/>
            <person name="Meyer M."/>
            <person name="Ollivier B."/>
            <person name="Poulain J."/>
            <person name="Schoch C.L."/>
            <person name="Simon A."/>
            <person name="Spatafora J.W."/>
            <person name="Stachowiak A."/>
            <person name="Turgeon B.G."/>
            <person name="Tyler B.M."/>
            <person name="Vincent D."/>
            <person name="Weissenbach J."/>
            <person name="Amselem J."/>
            <person name="Quesneville H."/>
            <person name="Oliver R.P."/>
            <person name="Wincker P."/>
            <person name="Balesdent M.-H."/>
            <person name="Howlett B.J."/>
        </authorList>
    </citation>
    <scope>NUCLEOTIDE SEQUENCE [LARGE SCALE GENOMIC DNA]</scope>
    <source>
        <strain evidence="10">JN3 / isolate v23.1.3 / race Av1-4-5-6-7-8</strain>
    </source>
</reference>
<dbReference type="InterPro" id="IPR016035">
    <property type="entry name" value="Acyl_Trfase/lysoPLipase"/>
</dbReference>
<feature type="region of interest" description="Disordered" evidence="7">
    <location>
        <begin position="720"/>
        <end position="827"/>
    </location>
</feature>
<dbReference type="EC" id="3.1.1.-" evidence="6"/>
<comment type="similarity">
    <text evidence="6">Belongs to the PLPL family.</text>
</comment>
<dbReference type="InterPro" id="IPR050301">
    <property type="entry name" value="NTE"/>
</dbReference>
<accession>E4ZT49</accession>
<dbReference type="Pfam" id="PF01734">
    <property type="entry name" value="Patatin"/>
    <property type="match status" value="1"/>
</dbReference>
<dbReference type="InterPro" id="IPR021771">
    <property type="entry name" value="Triacylglycerol_lipase_N"/>
</dbReference>
<feature type="domain" description="PNPLA" evidence="8">
    <location>
        <begin position="216"/>
        <end position="410"/>
    </location>
</feature>
<dbReference type="GO" id="GO:0016042">
    <property type="term" value="P:lipid catabolic process"/>
    <property type="evidence" value="ECO:0007669"/>
    <property type="project" value="UniProtKB-UniRule"/>
</dbReference>
<evidence type="ECO:0000256" key="2">
    <source>
        <dbReference type="ARBA" id="ARBA00022801"/>
    </source>
</evidence>
<gene>
    <name evidence="9" type="ORF">LEMA_P119710.1</name>
</gene>
<dbReference type="RefSeq" id="XP_003837924.1">
    <property type="nucleotide sequence ID" value="XM_003837876.1"/>
</dbReference>
<feature type="active site" description="Proton acceptor" evidence="5">
    <location>
        <position position="397"/>
    </location>
</feature>
<keyword evidence="2 5" id="KW-0378">Hydrolase</keyword>
<dbReference type="Pfam" id="PF11815">
    <property type="entry name" value="DUF3336"/>
    <property type="match status" value="1"/>
</dbReference>
<dbReference type="GO" id="GO:0016020">
    <property type="term" value="C:membrane"/>
    <property type="evidence" value="ECO:0007669"/>
    <property type="project" value="UniProtKB-SubCell"/>
</dbReference>
<sequence length="827" mass="90201">MSLNLGPASSRFHNGRQATDEGGRLIRRKKSQPILSPLVGLIRHPLGTLASAIKHYNDPTIAAAEAAAAHRQALYLRLENATTFADWKAVATELDLLEGNEAWKEAEESHEYDYALVAAQVKGLEEARVSCDVERLLFLVRTSLTRGLGHMGQLRLYKHSHIGTKRLIERYIDSVQQTIAVLIDVAKRQGAECPIHPVELLRQLNDTRQAFGRTALLLSGGGTFGMNHIGVIKALWEARLLPRIVSGASAGSIVGAVLCVKTDAEIPQVLEEFCYGNLNVFGESESLVGLLTRLLKDRALFNIVYLKEVMRELLGEITFQEAYNRTRRILNIPVSSSSVHGLPRLLNFLTAPNVLIWSAVCTSCSVPLVYTESTLEAKDPRTGQNVPWDIPETTWIDGSVDNDLPMVRLAEMFNVNHFIVSQVNPHVVPFLDKEEQMVADQVDGHWAIGSAFAADAAILAKEEIVYRLQQSAERGILPHWTTKISSILNQQYSGDVNIFPKIAYADFPRVLSNPTQEYMLGCMVTGQRATWPKLSRIQNHVAIEQAIQRAHLEATEWATFGDSHPIRRLQSAGELSGHNRSKSLHEMSLCDPITTPSSPVLSKTAPTSPSMSRRRAVQFSCGPDEDVDSPAQPRRTSFSHLLRDDDSAASAAISDHDYFASSSSGPDDDSEPSSPITTTNRLSTITSAPSPLVSPKTTDQTVSTASTRERRAFLLANLAMTPATAETPATTTSTAIPPPAPASAMPTLPSSPERRYKSRFHPPGPVAPDPNEGSAPSSSSDRDARPVPQIRLPRVKGASRLASPTSPDKGSSRGGEEMAGLGLGFFL</sequence>
<feature type="region of interest" description="Disordered" evidence="7">
    <location>
        <begin position="589"/>
        <end position="633"/>
    </location>
</feature>
<evidence type="ECO:0000256" key="6">
    <source>
        <dbReference type="RuleBase" id="RU362055"/>
    </source>
</evidence>
<dbReference type="PANTHER" id="PTHR14226">
    <property type="entry name" value="NEUROPATHY TARGET ESTERASE/SWISS CHEESE D.MELANOGASTER"/>
    <property type="match status" value="1"/>
</dbReference>
<feature type="compositionally biased region" description="Low complexity" evidence="7">
    <location>
        <begin position="720"/>
        <end position="735"/>
    </location>
</feature>
<name>E4ZT49_LEPMJ</name>
<dbReference type="GO" id="GO:0004806">
    <property type="term" value="F:triacylglycerol lipase activity"/>
    <property type="evidence" value="ECO:0007669"/>
    <property type="project" value="InterPro"/>
</dbReference>
<comment type="function">
    <text evidence="1">Probable lipid hydrolase.</text>
</comment>
<evidence type="ECO:0000256" key="1">
    <source>
        <dbReference type="ARBA" id="ARBA00002682"/>
    </source>
</evidence>
<comment type="function">
    <text evidence="6">Lipid hydrolase.</text>
</comment>
<feature type="short sequence motif" description="GXGXXG" evidence="5">
    <location>
        <begin position="220"/>
        <end position="225"/>
    </location>
</feature>
<feature type="active site" description="Nucleophile" evidence="5">
    <location>
        <position position="249"/>
    </location>
</feature>
<keyword evidence="3 5" id="KW-0442">Lipid degradation</keyword>
<dbReference type="eggNOG" id="KOG2214">
    <property type="taxonomic scope" value="Eukaryota"/>
</dbReference>
<feature type="short sequence motif" description="GXSXG" evidence="5">
    <location>
        <begin position="247"/>
        <end position="251"/>
    </location>
</feature>
<dbReference type="PROSITE" id="PS51635">
    <property type="entry name" value="PNPLA"/>
    <property type="match status" value="1"/>
</dbReference>
<dbReference type="InParanoid" id="E4ZT49"/>
<dbReference type="Gene3D" id="3.40.1090.10">
    <property type="entry name" value="Cytosolic phospholipase A2 catalytic domain"/>
    <property type="match status" value="2"/>
</dbReference>
<dbReference type="Proteomes" id="UP000002668">
    <property type="component" value="Genome"/>
</dbReference>
<keyword evidence="4 5" id="KW-0443">Lipid metabolism</keyword>
<proteinExistence type="inferred from homology"/>
<dbReference type="OrthoDB" id="10049244at2759"/>
<evidence type="ECO:0000256" key="5">
    <source>
        <dbReference type="PROSITE-ProRule" id="PRU01161"/>
    </source>
</evidence>
<dbReference type="GO" id="GO:0006641">
    <property type="term" value="P:triglyceride metabolic process"/>
    <property type="evidence" value="ECO:0007669"/>
    <property type="project" value="UniProtKB-ARBA"/>
</dbReference>
<protein>
    <recommendedName>
        <fullName evidence="6">Patatin-like phospholipase domain-containing protein</fullName>
        <ecNumber evidence="6">3.1.1.-</ecNumber>
    </recommendedName>
</protein>
<evidence type="ECO:0000256" key="7">
    <source>
        <dbReference type="SAM" id="MobiDB-lite"/>
    </source>
</evidence>
<feature type="compositionally biased region" description="Polar residues" evidence="7">
    <location>
        <begin position="594"/>
        <end position="611"/>
    </location>
</feature>
<evidence type="ECO:0000256" key="4">
    <source>
        <dbReference type="ARBA" id="ARBA00023098"/>
    </source>
</evidence>
<comment type="subcellular location">
    <subcellularLocation>
        <location evidence="6">Membrane</location>
        <topology evidence="6">Single-pass membrane protein</topology>
    </subcellularLocation>
</comment>
<dbReference type="FunCoup" id="E4ZT49">
    <property type="interactions" value="118"/>
</dbReference>
<organism evidence="10">
    <name type="scientific">Leptosphaeria maculans (strain JN3 / isolate v23.1.3 / race Av1-4-5-6-7-8)</name>
    <name type="common">Blackleg fungus</name>
    <name type="synonym">Phoma lingam</name>
    <dbReference type="NCBI Taxonomy" id="985895"/>
    <lineage>
        <taxon>Eukaryota</taxon>
        <taxon>Fungi</taxon>
        <taxon>Dikarya</taxon>
        <taxon>Ascomycota</taxon>
        <taxon>Pezizomycotina</taxon>
        <taxon>Dothideomycetes</taxon>
        <taxon>Pleosporomycetidae</taxon>
        <taxon>Pleosporales</taxon>
        <taxon>Pleosporineae</taxon>
        <taxon>Leptosphaeriaceae</taxon>
        <taxon>Plenodomus</taxon>
        <taxon>Plenodomus lingam/Leptosphaeria maculans species complex</taxon>
    </lineage>
</organism>
<feature type="region of interest" description="Disordered" evidence="7">
    <location>
        <begin position="657"/>
        <end position="706"/>
    </location>
</feature>
<dbReference type="GeneID" id="13291056"/>
<dbReference type="SUPFAM" id="SSF52151">
    <property type="entry name" value="FabD/lysophospholipase-like"/>
    <property type="match status" value="1"/>
</dbReference>
<dbReference type="EMBL" id="FP929123">
    <property type="protein sequence ID" value="CBX94480.1"/>
    <property type="molecule type" value="Genomic_DNA"/>
</dbReference>
<comment type="caution">
    <text evidence="5">Lacks conserved residue(s) required for the propagation of feature annotation.</text>
</comment>
<dbReference type="VEuPathDB" id="FungiDB:LEMA_P119710.1"/>
<dbReference type="InterPro" id="IPR002641">
    <property type="entry name" value="PNPLA_dom"/>
</dbReference>
<evidence type="ECO:0000313" key="9">
    <source>
        <dbReference type="EMBL" id="CBX94480.1"/>
    </source>
</evidence>
<dbReference type="PANTHER" id="PTHR14226:SF10">
    <property type="entry name" value="TRIACYLGLYCEROL LIPASE 4-RELATED"/>
    <property type="match status" value="1"/>
</dbReference>
<dbReference type="AlphaFoldDB" id="E4ZT49"/>
<evidence type="ECO:0000313" key="10">
    <source>
        <dbReference type="Proteomes" id="UP000002668"/>
    </source>
</evidence>
<dbReference type="OMA" id="TGQRATW"/>
<feature type="compositionally biased region" description="Polar residues" evidence="7">
    <location>
        <begin position="676"/>
        <end position="706"/>
    </location>
</feature>